<evidence type="ECO:0000256" key="1">
    <source>
        <dbReference type="SAM" id="MobiDB-lite"/>
    </source>
</evidence>
<dbReference type="EMBL" id="JAAIUW010000005">
    <property type="protein sequence ID" value="KAF7832183.1"/>
    <property type="molecule type" value="Genomic_DNA"/>
</dbReference>
<accession>A0A834WTR8</accession>
<organism evidence="2 3">
    <name type="scientific">Senna tora</name>
    <dbReference type="NCBI Taxonomy" id="362788"/>
    <lineage>
        <taxon>Eukaryota</taxon>
        <taxon>Viridiplantae</taxon>
        <taxon>Streptophyta</taxon>
        <taxon>Embryophyta</taxon>
        <taxon>Tracheophyta</taxon>
        <taxon>Spermatophyta</taxon>
        <taxon>Magnoliopsida</taxon>
        <taxon>eudicotyledons</taxon>
        <taxon>Gunneridae</taxon>
        <taxon>Pentapetalae</taxon>
        <taxon>rosids</taxon>
        <taxon>fabids</taxon>
        <taxon>Fabales</taxon>
        <taxon>Fabaceae</taxon>
        <taxon>Caesalpinioideae</taxon>
        <taxon>Cassia clade</taxon>
        <taxon>Senna</taxon>
    </lineage>
</organism>
<feature type="region of interest" description="Disordered" evidence="1">
    <location>
        <begin position="76"/>
        <end position="132"/>
    </location>
</feature>
<dbReference type="AlphaFoldDB" id="A0A834WTR8"/>
<feature type="compositionally biased region" description="Basic and acidic residues" evidence="1">
    <location>
        <begin position="99"/>
        <end position="113"/>
    </location>
</feature>
<dbReference type="Proteomes" id="UP000634136">
    <property type="component" value="Unassembled WGS sequence"/>
</dbReference>
<evidence type="ECO:0000313" key="3">
    <source>
        <dbReference type="Proteomes" id="UP000634136"/>
    </source>
</evidence>
<comment type="caution">
    <text evidence="2">The sequence shown here is derived from an EMBL/GenBank/DDBJ whole genome shotgun (WGS) entry which is preliminary data.</text>
</comment>
<gene>
    <name evidence="2" type="ORF">G2W53_014516</name>
</gene>
<sequence length="322" mass="36127">MTIDKHASMFRYLIWLGVKPRRYSNSMVIGFYSTNSPSATSNWAFNAPLVKEVNPNSSLAGPIRFDPSGPSCLIRRRRKRKKKREERVCDRERRRKWKKREEGDGAREKKGKDGGASLERWPEGDDAGNRAWGGWGRIGGFEKGGRGFGFGGGLKGRGFGGGLAERRGRDGFGEGGGGFGFGIGKEAGVTVVGVWVLRERNREGREKGWGMVRFWWWKRRGAHGLKGRVVGSVLVVEEGGRTNEMECGVVAEKGGVAMEVWSERRDGLGSGSVLGGREYRGRGGSVWWGLVVWWKMEAVGKKKKRLERERERFWGERRKRGC</sequence>
<protein>
    <submittedName>
        <fullName evidence="2">Uncharacterized protein</fullName>
    </submittedName>
</protein>
<name>A0A834WTR8_9FABA</name>
<evidence type="ECO:0000313" key="2">
    <source>
        <dbReference type="EMBL" id="KAF7832183.1"/>
    </source>
</evidence>
<reference evidence="2" key="1">
    <citation type="submission" date="2020-09" db="EMBL/GenBank/DDBJ databases">
        <title>Genome-Enabled Discovery of Anthraquinone Biosynthesis in Senna tora.</title>
        <authorList>
            <person name="Kang S.-H."/>
            <person name="Pandey R.P."/>
            <person name="Lee C.-M."/>
            <person name="Sim J.-S."/>
            <person name="Jeong J.-T."/>
            <person name="Choi B.-S."/>
            <person name="Jung M."/>
            <person name="Ginzburg D."/>
            <person name="Zhao K."/>
            <person name="Won S.Y."/>
            <person name="Oh T.-J."/>
            <person name="Yu Y."/>
            <person name="Kim N.-H."/>
            <person name="Lee O.R."/>
            <person name="Lee T.-H."/>
            <person name="Bashyal P."/>
            <person name="Kim T.-S."/>
            <person name="Lee W.-H."/>
            <person name="Kawkins C."/>
            <person name="Kim C.-K."/>
            <person name="Kim J.S."/>
            <person name="Ahn B.O."/>
            <person name="Rhee S.Y."/>
            <person name="Sohng J.K."/>
        </authorList>
    </citation>
    <scope>NUCLEOTIDE SEQUENCE</scope>
    <source>
        <tissue evidence="2">Leaf</tissue>
    </source>
</reference>
<keyword evidence="3" id="KW-1185">Reference proteome</keyword>
<proteinExistence type="predicted"/>